<reference evidence="1" key="1">
    <citation type="submission" date="2023-07" db="EMBL/GenBank/DDBJ databases">
        <title>Black Yeasts Isolated from many extreme environments.</title>
        <authorList>
            <person name="Coleine C."/>
            <person name="Stajich J.E."/>
            <person name="Selbmann L."/>
        </authorList>
    </citation>
    <scope>NUCLEOTIDE SEQUENCE</scope>
    <source>
        <strain evidence="1">CCFEE 5714</strain>
    </source>
</reference>
<evidence type="ECO:0000313" key="2">
    <source>
        <dbReference type="Proteomes" id="UP001281147"/>
    </source>
</evidence>
<dbReference type="EMBL" id="JAUTXU010000199">
    <property type="protein sequence ID" value="KAK3699275.1"/>
    <property type="molecule type" value="Genomic_DNA"/>
</dbReference>
<gene>
    <name evidence="1" type="ORF">LTR37_016518</name>
</gene>
<keyword evidence="2" id="KW-1185">Reference proteome</keyword>
<name>A0ACC3MMN3_9PEZI</name>
<protein>
    <submittedName>
        <fullName evidence="1">Uncharacterized protein</fullName>
    </submittedName>
</protein>
<accession>A0ACC3MMN3</accession>
<dbReference type="Proteomes" id="UP001281147">
    <property type="component" value="Unassembled WGS sequence"/>
</dbReference>
<sequence length="447" mass="50353">MSQPSPSKDHREVPYYAQDIDFDDLANRDPDWAAITKTGKETKWIDFQNPQILLQLTKSLLKRDFHLALLELPDDRLCPPVPIRWNYVRWIQDLLDTTSDSYSDRYEPERDVLGLDIGVGASAIYPLLATSTRPRWRMAGTDTDQHSLDYARKNVHANELSKRVKLALSTADAPIIPIDKLGVDELDFVMTNPPFYSSKADMQASYGAKTQPPSAICTGSENEMICPGGDVGFVSRIIDESLKLRERVQWFTAMLGLLSSLQQIIAKLKEHNVTNFAVTALQAGHKTKRWAVGWSFQDLRPRNDVTRHGELVHAVLPPPTAQTIDVPLMSKEWAGEKVDQILKDLDMRWQWRPAMSTGVMEARENMWSRAARRKKKFSGSKLGSKQMTMADGGDDESEEEEPVALAVKIVCAKEVVELRWLRGTDYVLFTSFCGMLKTGLASSGDRA</sequence>
<evidence type="ECO:0000313" key="1">
    <source>
        <dbReference type="EMBL" id="KAK3699275.1"/>
    </source>
</evidence>
<organism evidence="1 2">
    <name type="scientific">Vermiconidia calcicola</name>
    <dbReference type="NCBI Taxonomy" id="1690605"/>
    <lineage>
        <taxon>Eukaryota</taxon>
        <taxon>Fungi</taxon>
        <taxon>Dikarya</taxon>
        <taxon>Ascomycota</taxon>
        <taxon>Pezizomycotina</taxon>
        <taxon>Dothideomycetes</taxon>
        <taxon>Dothideomycetidae</taxon>
        <taxon>Mycosphaerellales</taxon>
        <taxon>Extremaceae</taxon>
        <taxon>Vermiconidia</taxon>
    </lineage>
</organism>
<proteinExistence type="predicted"/>
<comment type="caution">
    <text evidence="1">The sequence shown here is derived from an EMBL/GenBank/DDBJ whole genome shotgun (WGS) entry which is preliminary data.</text>
</comment>